<feature type="transmembrane region" description="Helical" evidence="1">
    <location>
        <begin position="94"/>
        <end position="112"/>
    </location>
</feature>
<evidence type="ECO:0000313" key="2">
    <source>
        <dbReference type="EMBL" id="KAJ7754094.1"/>
    </source>
</evidence>
<feature type="transmembrane region" description="Helical" evidence="1">
    <location>
        <begin position="20"/>
        <end position="44"/>
    </location>
</feature>
<dbReference type="Proteomes" id="UP001215598">
    <property type="component" value="Unassembled WGS sequence"/>
</dbReference>
<protein>
    <submittedName>
        <fullName evidence="2">Uncharacterized protein</fullName>
    </submittedName>
</protein>
<keyword evidence="1" id="KW-0812">Transmembrane</keyword>
<gene>
    <name evidence="2" type="ORF">B0H16DRAFT_1543650</name>
</gene>
<dbReference type="EMBL" id="JARKIB010000053">
    <property type="protein sequence ID" value="KAJ7754094.1"/>
    <property type="molecule type" value="Genomic_DNA"/>
</dbReference>
<feature type="transmembrane region" description="Helical" evidence="1">
    <location>
        <begin position="132"/>
        <end position="155"/>
    </location>
</feature>
<evidence type="ECO:0000313" key="3">
    <source>
        <dbReference type="Proteomes" id="UP001215598"/>
    </source>
</evidence>
<feature type="transmembrane region" description="Helical" evidence="1">
    <location>
        <begin position="56"/>
        <end position="74"/>
    </location>
</feature>
<feature type="transmembrane region" description="Helical" evidence="1">
    <location>
        <begin position="175"/>
        <end position="204"/>
    </location>
</feature>
<comment type="caution">
    <text evidence="2">The sequence shown here is derived from an EMBL/GenBank/DDBJ whole genome shotgun (WGS) entry which is preliminary data.</text>
</comment>
<keyword evidence="1" id="KW-1133">Transmembrane helix</keyword>
<dbReference type="AlphaFoldDB" id="A0AAD7NBT0"/>
<name>A0AAD7NBT0_9AGAR</name>
<proteinExistence type="predicted"/>
<accession>A0AAD7NBT0</accession>
<sequence length="311" mass="34407">MLFPSGFSVHSLRGQDNALQLAVMVFNILSALGFFFLAAILLTALLSSRVRRVSTWYGYILAWMAFCIPPSLVIGHQTHLDSPPSFQSCVVDSALMYASRPFAGFATLSLVLQMYLNVSTRLKHGEVGKKWLFGLIALPPAMYLFMFLWTLAVGINNPSQVELEPTGFYCHLNNPVPAIVGAALVVFTTSLALIVEGLTVLLLYRNWRAFRILQRRDEHAVSLSLIIRVSVFAILPIAGLALSFTTYVPNLPAAFFPAYNILLASFPAAAAIIFGSQMDILGVWMFWRRSYEMDSEGKLDLRHSTTNSSSA</sequence>
<feature type="transmembrane region" description="Helical" evidence="1">
    <location>
        <begin position="261"/>
        <end position="287"/>
    </location>
</feature>
<keyword evidence="3" id="KW-1185">Reference proteome</keyword>
<feature type="transmembrane region" description="Helical" evidence="1">
    <location>
        <begin position="225"/>
        <end position="249"/>
    </location>
</feature>
<reference evidence="2" key="1">
    <citation type="submission" date="2023-03" db="EMBL/GenBank/DDBJ databases">
        <title>Massive genome expansion in bonnet fungi (Mycena s.s.) driven by repeated elements and novel gene families across ecological guilds.</title>
        <authorList>
            <consortium name="Lawrence Berkeley National Laboratory"/>
            <person name="Harder C.B."/>
            <person name="Miyauchi S."/>
            <person name="Viragh M."/>
            <person name="Kuo A."/>
            <person name="Thoen E."/>
            <person name="Andreopoulos B."/>
            <person name="Lu D."/>
            <person name="Skrede I."/>
            <person name="Drula E."/>
            <person name="Henrissat B."/>
            <person name="Morin E."/>
            <person name="Kohler A."/>
            <person name="Barry K."/>
            <person name="LaButti K."/>
            <person name="Morin E."/>
            <person name="Salamov A."/>
            <person name="Lipzen A."/>
            <person name="Mereny Z."/>
            <person name="Hegedus B."/>
            <person name="Baldrian P."/>
            <person name="Stursova M."/>
            <person name="Weitz H."/>
            <person name="Taylor A."/>
            <person name="Grigoriev I.V."/>
            <person name="Nagy L.G."/>
            <person name="Martin F."/>
            <person name="Kauserud H."/>
        </authorList>
    </citation>
    <scope>NUCLEOTIDE SEQUENCE</scope>
    <source>
        <strain evidence="2">CBHHK182m</strain>
    </source>
</reference>
<keyword evidence="1" id="KW-0472">Membrane</keyword>
<organism evidence="2 3">
    <name type="scientific">Mycena metata</name>
    <dbReference type="NCBI Taxonomy" id="1033252"/>
    <lineage>
        <taxon>Eukaryota</taxon>
        <taxon>Fungi</taxon>
        <taxon>Dikarya</taxon>
        <taxon>Basidiomycota</taxon>
        <taxon>Agaricomycotina</taxon>
        <taxon>Agaricomycetes</taxon>
        <taxon>Agaricomycetidae</taxon>
        <taxon>Agaricales</taxon>
        <taxon>Marasmiineae</taxon>
        <taxon>Mycenaceae</taxon>
        <taxon>Mycena</taxon>
    </lineage>
</organism>
<evidence type="ECO:0000256" key="1">
    <source>
        <dbReference type="SAM" id="Phobius"/>
    </source>
</evidence>